<dbReference type="Gene3D" id="3.30.9.10">
    <property type="entry name" value="D-Amino Acid Oxidase, subunit A, domain 2"/>
    <property type="match status" value="1"/>
</dbReference>
<sequence length="281" mass="30492">MISPQPHIGSYYAASANEIPDYSPLRGAQSSDVCVIGAGFTGLSAALHLAERGFKVHVLEANKVAWGASGRNGGQMIGGISGENRISKSLGPTGESIVWDMRWKGHQIIRERVETYGIQCDLKSGYLDVAIKPRHLQTLEAEFTELKGHHFPFEIKLLSKQEIRDTIGTNAYIGGLLNMGNGHLHPLNLCIGEAKAAVNLGATIHEQSPVLRIEKQSKPVVVTEQGSITADFVLLAGNAYHFLEPKLRGIMFPVNSFILATEPLSEDIVCEINPQDLAVCD</sequence>
<dbReference type="PANTHER" id="PTHR13847">
    <property type="entry name" value="SARCOSINE DEHYDROGENASE-RELATED"/>
    <property type="match status" value="1"/>
</dbReference>
<feature type="domain" description="FAD dependent oxidoreductase" evidence="1">
    <location>
        <begin position="32"/>
        <end position="267"/>
    </location>
</feature>
<proteinExistence type="predicted"/>
<gene>
    <name evidence="2" type="ORF">METZ01_LOCUS360670</name>
</gene>
<reference evidence="2" key="1">
    <citation type="submission" date="2018-05" db="EMBL/GenBank/DDBJ databases">
        <authorList>
            <person name="Lanie J.A."/>
            <person name="Ng W.-L."/>
            <person name="Kazmierczak K.M."/>
            <person name="Andrzejewski T.M."/>
            <person name="Davidsen T.M."/>
            <person name="Wayne K.J."/>
            <person name="Tettelin H."/>
            <person name="Glass J.I."/>
            <person name="Rusch D."/>
            <person name="Podicherti R."/>
            <person name="Tsui H.-C.T."/>
            <person name="Winkler M.E."/>
        </authorList>
    </citation>
    <scope>NUCLEOTIDE SEQUENCE</scope>
</reference>
<dbReference type="SUPFAM" id="SSF51905">
    <property type="entry name" value="FAD/NAD(P)-binding domain"/>
    <property type="match status" value="1"/>
</dbReference>
<accession>A0A382SD66</accession>
<evidence type="ECO:0000259" key="1">
    <source>
        <dbReference type="Pfam" id="PF01266"/>
    </source>
</evidence>
<dbReference type="Gene3D" id="3.50.50.60">
    <property type="entry name" value="FAD/NAD(P)-binding domain"/>
    <property type="match status" value="1"/>
</dbReference>
<evidence type="ECO:0000313" key="2">
    <source>
        <dbReference type="EMBL" id="SVD07816.1"/>
    </source>
</evidence>
<organism evidence="2">
    <name type="scientific">marine metagenome</name>
    <dbReference type="NCBI Taxonomy" id="408172"/>
    <lineage>
        <taxon>unclassified sequences</taxon>
        <taxon>metagenomes</taxon>
        <taxon>ecological metagenomes</taxon>
    </lineage>
</organism>
<name>A0A382SD66_9ZZZZ</name>
<dbReference type="Pfam" id="PF01266">
    <property type="entry name" value="DAO"/>
    <property type="match status" value="1"/>
</dbReference>
<dbReference type="GO" id="GO:0005737">
    <property type="term" value="C:cytoplasm"/>
    <property type="evidence" value="ECO:0007669"/>
    <property type="project" value="TreeGrafter"/>
</dbReference>
<dbReference type="InterPro" id="IPR036188">
    <property type="entry name" value="FAD/NAD-bd_sf"/>
</dbReference>
<protein>
    <recommendedName>
        <fullName evidence="1">FAD dependent oxidoreductase domain-containing protein</fullName>
    </recommendedName>
</protein>
<dbReference type="InterPro" id="IPR006076">
    <property type="entry name" value="FAD-dep_OxRdtase"/>
</dbReference>
<dbReference type="AlphaFoldDB" id="A0A382SD66"/>
<dbReference type="PANTHER" id="PTHR13847:SF281">
    <property type="entry name" value="FAD DEPENDENT OXIDOREDUCTASE DOMAIN-CONTAINING PROTEIN"/>
    <property type="match status" value="1"/>
</dbReference>
<feature type="non-terminal residue" evidence="2">
    <location>
        <position position="281"/>
    </location>
</feature>
<dbReference type="EMBL" id="UINC01128213">
    <property type="protein sequence ID" value="SVD07816.1"/>
    <property type="molecule type" value="Genomic_DNA"/>
</dbReference>